<protein>
    <submittedName>
        <fullName evidence="1">Uncharacterized protein</fullName>
    </submittedName>
</protein>
<dbReference type="AlphaFoldDB" id="A0A101M0L0"/>
<sequence>MEYLCNASRNQQLWDNAFFRFLEALALLYGMLAATPPIPVKVSHPLLVMRGTAYPLYPELFLD</sequence>
<accession>A0A101M0L0</accession>
<keyword evidence="1" id="KW-0496">Mitochondrion</keyword>
<comment type="caution">
    <text evidence="1">The sequence shown here is derived from an EMBL/GenBank/DDBJ whole genome shotgun (WGS) entry which is preliminary data.</text>
</comment>
<reference evidence="1" key="1">
    <citation type="journal article" date="2015" name="Genome Biol. Evol.">
        <title>Organellar Genomes of White Spruce (Picea glauca): Assembly and Annotation.</title>
        <authorList>
            <person name="Jackman S.D."/>
            <person name="Warren R.L."/>
            <person name="Gibb E.A."/>
            <person name="Vandervalk B.P."/>
            <person name="Mohamadi H."/>
            <person name="Chu J."/>
            <person name="Raymond A."/>
            <person name="Pleasance S."/>
            <person name="Coope R."/>
            <person name="Wildung M.R."/>
            <person name="Ritland C.E."/>
            <person name="Bousquet J."/>
            <person name="Jones S.J."/>
            <person name="Bohlmann J."/>
            <person name="Birol I."/>
        </authorList>
    </citation>
    <scope>NUCLEOTIDE SEQUENCE [LARGE SCALE GENOMIC DNA]</scope>
    <source>
        <tissue evidence="1">Flushing bud</tissue>
    </source>
</reference>
<name>A0A101M0L0_PICGL</name>
<organism evidence="1">
    <name type="scientific">Picea glauca</name>
    <name type="common">White spruce</name>
    <name type="synonym">Pinus glauca</name>
    <dbReference type="NCBI Taxonomy" id="3330"/>
    <lineage>
        <taxon>Eukaryota</taxon>
        <taxon>Viridiplantae</taxon>
        <taxon>Streptophyta</taxon>
        <taxon>Embryophyta</taxon>
        <taxon>Tracheophyta</taxon>
        <taxon>Spermatophyta</taxon>
        <taxon>Pinopsida</taxon>
        <taxon>Pinidae</taxon>
        <taxon>Conifers I</taxon>
        <taxon>Pinales</taxon>
        <taxon>Pinaceae</taxon>
        <taxon>Picea</taxon>
    </lineage>
</organism>
<dbReference type="EMBL" id="LKAM01000004">
    <property type="protein sequence ID" value="KUM48779.1"/>
    <property type="molecule type" value="Genomic_DNA"/>
</dbReference>
<geneLocation type="mitochondrion" evidence="1"/>
<gene>
    <name evidence="1" type="ORF">ABT39_MTgene4115</name>
</gene>
<evidence type="ECO:0000313" key="1">
    <source>
        <dbReference type="EMBL" id="KUM48779.1"/>
    </source>
</evidence>
<proteinExistence type="predicted"/>